<gene>
    <name evidence="2" type="ORF">GSLYS_00005373001</name>
</gene>
<comment type="caution">
    <text evidence="2">The sequence shown here is derived from an EMBL/GenBank/DDBJ whole genome shotgun (WGS) entry which is preliminary data.</text>
</comment>
<protein>
    <submittedName>
        <fullName evidence="2">Uncharacterized protein</fullName>
    </submittedName>
</protein>
<evidence type="ECO:0000313" key="3">
    <source>
        <dbReference type="Proteomes" id="UP001497497"/>
    </source>
</evidence>
<dbReference type="EMBL" id="CAXITT010000084">
    <property type="protein sequence ID" value="CAL1531278.1"/>
    <property type="molecule type" value="Genomic_DNA"/>
</dbReference>
<dbReference type="AlphaFoldDB" id="A0AAV2HDD6"/>
<keyword evidence="3" id="KW-1185">Reference proteome</keyword>
<dbReference type="Proteomes" id="UP001497497">
    <property type="component" value="Unassembled WGS sequence"/>
</dbReference>
<proteinExistence type="predicted"/>
<keyword evidence="1" id="KW-0175">Coiled coil</keyword>
<evidence type="ECO:0000313" key="2">
    <source>
        <dbReference type="EMBL" id="CAL1531278.1"/>
    </source>
</evidence>
<name>A0AAV2HDD6_LYMST</name>
<evidence type="ECO:0000256" key="1">
    <source>
        <dbReference type="SAM" id="Coils"/>
    </source>
</evidence>
<feature type="non-terminal residue" evidence="2">
    <location>
        <position position="129"/>
    </location>
</feature>
<feature type="non-terminal residue" evidence="2">
    <location>
        <position position="1"/>
    </location>
</feature>
<sequence>LVAKADELLSNLSSLDNGNGLLNDLMETVQSIKMTLLEAMVSLEEAREQKLALRKEFEENVSQEMKRMREEFERELSEERLGEKQRMLKMQQQEQEFEAIKEKRNKERDEREKVYFKEMEEAQRRMKRK</sequence>
<organism evidence="2 3">
    <name type="scientific">Lymnaea stagnalis</name>
    <name type="common">Great pond snail</name>
    <name type="synonym">Helix stagnalis</name>
    <dbReference type="NCBI Taxonomy" id="6523"/>
    <lineage>
        <taxon>Eukaryota</taxon>
        <taxon>Metazoa</taxon>
        <taxon>Spiralia</taxon>
        <taxon>Lophotrochozoa</taxon>
        <taxon>Mollusca</taxon>
        <taxon>Gastropoda</taxon>
        <taxon>Heterobranchia</taxon>
        <taxon>Euthyneura</taxon>
        <taxon>Panpulmonata</taxon>
        <taxon>Hygrophila</taxon>
        <taxon>Lymnaeoidea</taxon>
        <taxon>Lymnaeidae</taxon>
        <taxon>Lymnaea</taxon>
    </lineage>
</organism>
<accession>A0AAV2HDD6</accession>
<feature type="coiled-coil region" evidence="1">
    <location>
        <begin position="36"/>
        <end position="110"/>
    </location>
</feature>
<reference evidence="2 3" key="1">
    <citation type="submission" date="2024-04" db="EMBL/GenBank/DDBJ databases">
        <authorList>
            <consortium name="Genoscope - CEA"/>
            <person name="William W."/>
        </authorList>
    </citation>
    <scope>NUCLEOTIDE SEQUENCE [LARGE SCALE GENOMIC DNA]</scope>
</reference>